<name>A0AAW2CZC1_9ROSI</name>
<dbReference type="AlphaFoldDB" id="A0AAW2CZC1"/>
<feature type="region of interest" description="Disordered" evidence="1">
    <location>
        <begin position="51"/>
        <end position="86"/>
    </location>
</feature>
<dbReference type="PANTHER" id="PTHR31620:SF8">
    <property type="entry name" value="PROTEIN RETICULATA-RELATED 4, CHLOROPLASTIC-LIKE"/>
    <property type="match status" value="1"/>
</dbReference>
<sequence>MLLSPNPILTVHLSLPHHRRPLPSTSVSLHHNNNPHCHLLTDFSITNDIASFPSGDDNNNNNNGNRSGGGGGGGANEGSSAVDKNREETLMVLAEAGRSLKNLPKDFAAMIKVWRVPGAVVSRFLELEKSPVLG</sequence>
<accession>A0AAW2CZC1</accession>
<proteinExistence type="predicted"/>
<comment type="caution">
    <text evidence="2">The sequence shown here is derived from an EMBL/GenBank/DDBJ whole genome shotgun (WGS) entry which is preliminary data.</text>
</comment>
<evidence type="ECO:0000256" key="1">
    <source>
        <dbReference type="SAM" id="MobiDB-lite"/>
    </source>
</evidence>
<dbReference type="EMBL" id="JAZDWU010000005">
    <property type="protein sequence ID" value="KAL0002912.1"/>
    <property type="molecule type" value="Genomic_DNA"/>
</dbReference>
<keyword evidence="3" id="KW-1185">Reference proteome</keyword>
<evidence type="ECO:0000313" key="2">
    <source>
        <dbReference type="EMBL" id="KAL0002912.1"/>
    </source>
</evidence>
<dbReference type="PANTHER" id="PTHR31620">
    <property type="entry name" value="PROTEIN RETICULATA-RELATED 2, CHLOROPLASTIC-RELATED"/>
    <property type="match status" value="1"/>
</dbReference>
<feature type="compositionally biased region" description="Gly residues" evidence="1">
    <location>
        <begin position="66"/>
        <end position="76"/>
    </location>
</feature>
<organism evidence="2 3">
    <name type="scientific">Lithocarpus litseifolius</name>
    <dbReference type="NCBI Taxonomy" id="425828"/>
    <lineage>
        <taxon>Eukaryota</taxon>
        <taxon>Viridiplantae</taxon>
        <taxon>Streptophyta</taxon>
        <taxon>Embryophyta</taxon>
        <taxon>Tracheophyta</taxon>
        <taxon>Spermatophyta</taxon>
        <taxon>Magnoliopsida</taxon>
        <taxon>eudicotyledons</taxon>
        <taxon>Gunneridae</taxon>
        <taxon>Pentapetalae</taxon>
        <taxon>rosids</taxon>
        <taxon>fabids</taxon>
        <taxon>Fagales</taxon>
        <taxon>Fagaceae</taxon>
        <taxon>Lithocarpus</taxon>
    </lineage>
</organism>
<feature type="compositionally biased region" description="Low complexity" evidence="1">
    <location>
        <begin position="54"/>
        <end position="65"/>
    </location>
</feature>
<reference evidence="2 3" key="1">
    <citation type="submission" date="2024-01" db="EMBL/GenBank/DDBJ databases">
        <title>A telomere-to-telomere, gap-free genome of sweet tea (Lithocarpus litseifolius).</title>
        <authorList>
            <person name="Zhou J."/>
        </authorList>
    </citation>
    <scope>NUCLEOTIDE SEQUENCE [LARGE SCALE GENOMIC DNA]</scope>
    <source>
        <strain evidence="2">Zhou-2022a</strain>
        <tissue evidence="2">Leaf</tissue>
    </source>
</reference>
<dbReference type="Proteomes" id="UP001459277">
    <property type="component" value="Unassembled WGS sequence"/>
</dbReference>
<evidence type="ECO:0000313" key="3">
    <source>
        <dbReference type="Proteomes" id="UP001459277"/>
    </source>
</evidence>
<gene>
    <name evidence="2" type="ORF">SO802_016693</name>
</gene>
<protein>
    <submittedName>
        <fullName evidence="2">Uncharacterized protein</fullName>
    </submittedName>
</protein>